<protein>
    <submittedName>
        <fullName evidence="2">Uncharacterized protein</fullName>
    </submittedName>
</protein>
<dbReference type="AlphaFoldDB" id="B5CUX0"/>
<dbReference type="Proteomes" id="UP000003452">
    <property type="component" value="Unassembled WGS sequence"/>
</dbReference>
<dbReference type="HOGENOM" id="CLU_2340984_0_0_10"/>
<name>B5CUX0_PHOPM</name>
<accession>B5CUX0</accession>
<dbReference type="EMBL" id="ABQC02000005">
    <property type="protein sequence ID" value="EDY96986.1"/>
    <property type="molecule type" value="Genomic_DNA"/>
</dbReference>
<reference evidence="2 3" key="1">
    <citation type="submission" date="2008-08" db="EMBL/GenBank/DDBJ databases">
        <title>Draft genome sequence of Bacteroides plebeius (DSM 17135).</title>
        <authorList>
            <person name="Sudarsanam P."/>
            <person name="Ley R."/>
            <person name="Guruge J."/>
            <person name="Turnbaugh P.J."/>
            <person name="Mahowald M."/>
            <person name="Liep D."/>
            <person name="Gordon J."/>
        </authorList>
    </citation>
    <scope>NUCLEOTIDE SEQUENCE [LARGE SCALE GENOMIC DNA]</scope>
    <source>
        <strain evidence="3">DSM 17135 / JCM 12973 / M2</strain>
    </source>
</reference>
<comment type="caution">
    <text evidence="2">The sequence shown here is derived from an EMBL/GenBank/DDBJ whole genome shotgun (WGS) entry which is preliminary data.</text>
</comment>
<sequence>MPASVSAPSAAGRFRFLLTVSFFPCFFPLLSFASLPLTRTAFRNAVGDIFSEKESHSSSEAPDTLRTGGNVSGKELVSGNMNLNHRADNFYSCNSKN</sequence>
<organism evidence="2 3">
    <name type="scientific">Phocaeicola plebeius (strain DSM 17135 / JCM 12973 / CCUG 54634 / M2)</name>
    <name type="common">Bacteroides plebeius</name>
    <dbReference type="NCBI Taxonomy" id="484018"/>
    <lineage>
        <taxon>Bacteria</taxon>
        <taxon>Pseudomonadati</taxon>
        <taxon>Bacteroidota</taxon>
        <taxon>Bacteroidia</taxon>
        <taxon>Bacteroidales</taxon>
        <taxon>Bacteroidaceae</taxon>
        <taxon>Phocaeicola</taxon>
    </lineage>
</organism>
<proteinExistence type="predicted"/>
<gene>
    <name evidence="2" type="ORF">BACPLE_00496</name>
</gene>
<evidence type="ECO:0000313" key="3">
    <source>
        <dbReference type="Proteomes" id="UP000003452"/>
    </source>
</evidence>
<evidence type="ECO:0000256" key="1">
    <source>
        <dbReference type="SAM" id="MobiDB-lite"/>
    </source>
</evidence>
<reference evidence="2 3" key="2">
    <citation type="submission" date="2008-08" db="EMBL/GenBank/DDBJ databases">
        <authorList>
            <person name="Fulton L."/>
            <person name="Clifton S."/>
            <person name="Fulton B."/>
            <person name="Xu J."/>
            <person name="Minx P."/>
            <person name="Pepin K.H."/>
            <person name="Johnson M."/>
            <person name="Thiruvilangam P."/>
            <person name="Bhonagiri V."/>
            <person name="Nash W.E."/>
            <person name="Mardis E.R."/>
            <person name="Wilson R.K."/>
        </authorList>
    </citation>
    <scope>NUCLEOTIDE SEQUENCE [LARGE SCALE GENOMIC DNA]</scope>
    <source>
        <strain evidence="3">DSM 17135 / JCM 12973 / M2</strain>
    </source>
</reference>
<feature type="region of interest" description="Disordered" evidence="1">
    <location>
        <begin position="52"/>
        <end position="80"/>
    </location>
</feature>
<evidence type="ECO:0000313" key="2">
    <source>
        <dbReference type="EMBL" id="EDY96986.1"/>
    </source>
</evidence>